<evidence type="ECO:0008006" key="4">
    <source>
        <dbReference type="Google" id="ProtNLM"/>
    </source>
</evidence>
<protein>
    <recommendedName>
        <fullName evidence="4">DUF1129 family protein</fullName>
    </recommendedName>
</protein>
<keyword evidence="1" id="KW-1133">Transmembrane helix</keyword>
<gene>
    <name evidence="2" type="ORF">M4L89_05400</name>
</gene>
<dbReference type="SUPFAM" id="SSF103473">
    <property type="entry name" value="MFS general substrate transporter"/>
    <property type="match status" value="1"/>
</dbReference>
<dbReference type="PANTHER" id="PTHR41307:SF1">
    <property type="entry name" value="MEMBRANE PROTEIN"/>
    <property type="match status" value="1"/>
</dbReference>
<keyword evidence="3" id="KW-1185">Reference proteome</keyword>
<dbReference type="AlphaFoldDB" id="A0A9X4QYN0"/>
<evidence type="ECO:0000256" key="1">
    <source>
        <dbReference type="SAM" id="Phobius"/>
    </source>
</evidence>
<name>A0A9X4QYN0_9STAP</name>
<evidence type="ECO:0000313" key="2">
    <source>
        <dbReference type="EMBL" id="MDG0845653.1"/>
    </source>
</evidence>
<proteinExistence type="predicted"/>
<feature type="transmembrane region" description="Helical" evidence="1">
    <location>
        <begin position="138"/>
        <end position="156"/>
    </location>
</feature>
<accession>A0A9X4QYN0</accession>
<dbReference type="SUPFAM" id="SSF158560">
    <property type="entry name" value="BH3980-like"/>
    <property type="match status" value="1"/>
</dbReference>
<evidence type="ECO:0000313" key="3">
    <source>
        <dbReference type="Proteomes" id="UP001152422"/>
    </source>
</evidence>
<feature type="transmembrane region" description="Helical" evidence="1">
    <location>
        <begin position="225"/>
        <end position="248"/>
    </location>
</feature>
<dbReference type="RefSeq" id="WP_277583021.1">
    <property type="nucleotide sequence ID" value="NZ_JAMBPY010000002.1"/>
</dbReference>
<dbReference type="EMBL" id="JAMBQA010000002">
    <property type="protein sequence ID" value="MDG0845653.1"/>
    <property type="molecule type" value="Genomic_DNA"/>
</dbReference>
<dbReference type="PANTHER" id="PTHR41307">
    <property type="entry name" value="MEMBRANE PROTEIN-RELATED"/>
    <property type="match status" value="1"/>
</dbReference>
<dbReference type="Proteomes" id="UP001152422">
    <property type="component" value="Unassembled WGS sequence"/>
</dbReference>
<comment type="caution">
    <text evidence="2">The sequence shown here is derived from an EMBL/GenBank/DDBJ whole genome shotgun (WGS) entry which is preliminary data.</text>
</comment>
<feature type="transmembrane region" description="Helical" evidence="1">
    <location>
        <begin position="200"/>
        <end position="219"/>
    </location>
</feature>
<organism evidence="2 3">
    <name type="scientific">Staphylococcus equorum</name>
    <dbReference type="NCBI Taxonomy" id="246432"/>
    <lineage>
        <taxon>Bacteria</taxon>
        <taxon>Bacillati</taxon>
        <taxon>Bacillota</taxon>
        <taxon>Bacilli</taxon>
        <taxon>Bacillales</taxon>
        <taxon>Staphylococcaceae</taxon>
        <taxon>Staphylococcus</taxon>
    </lineage>
</organism>
<feature type="transmembrane region" description="Helical" evidence="1">
    <location>
        <begin position="79"/>
        <end position="97"/>
    </location>
</feature>
<feature type="transmembrane region" description="Helical" evidence="1">
    <location>
        <begin position="176"/>
        <end position="195"/>
    </location>
</feature>
<sequence>MLTLLTKKAEDFLLKLRIELLFRGKNEDEVNAIEEELRDHITIAEENNDNINNLLNTPIKDYADNFSKELSLTKGIHKYILYIISFMIVMTTVPRMLDNSFQLSLSLILYILFIFIGSFVLVLFVVKKVIMRWGDSKKTYVAAFVIAPVIFGIYLLCEFVLRNNPLFVFWSPNQTTNFTMGLMLLLITTITCFVIKQKYFAFLILILCLPDLIGKIFTGGDHTDYNFVLITSIGTIMLLWSVSIYIFFKYWREKKEKSH</sequence>
<reference evidence="2" key="1">
    <citation type="submission" date="2022-05" db="EMBL/GenBank/DDBJ databases">
        <title>Comparative genomics of Staphylococcus equorum isolates.</title>
        <authorList>
            <person name="Luelf R.H."/>
        </authorList>
    </citation>
    <scope>NUCLEOTIDE SEQUENCE</scope>
    <source>
        <strain evidence="2">TMW 2.2497</strain>
    </source>
</reference>
<keyword evidence="1" id="KW-0472">Membrane</keyword>
<keyword evidence="1" id="KW-0812">Transmembrane</keyword>
<dbReference type="InterPro" id="IPR036259">
    <property type="entry name" value="MFS_trans_sf"/>
</dbReference>
<feature type="transmembrane region" description="Helical" evidence="1">
    <location>
        <begin position="103"/>
        <end position="126"/>
    </location>
</feature>